<keyword evidence="4" id="KW-1185">Reference proteome</keyword>
<dbReference type="PANTHER" id="PTHR43762">
    <property type="entry name" value="L-GULONOLACTONE OXIDASE"/>
    <property type="match status" value="1"/>
</dbReference>
<dbReference type="AlphaFoldDB" id="A0A5E4PM03"/>
<evidence type="ECO:0000256" key="1">
    <source>
        <dbReference type="ARBA" id="ARBA00022827"/>
    </source>
</evidence>
<evidence type="ECO:0000259" key="2">
    <source>
        <dbReference type="PROSITE" id="PS51387"/>
    </source>
</evidence>
<dbReference type="GO" id="GO:0016899">
    <property type="term" value="F:oxidoreductase activity, acting on the CH-OH group of donors, oxygen as acceptor"/>
    <property type="evidence" value="ECO:0007669"/>
    <property type="project" value="InterPro"/>
</dbReference>
<proteinExistence type="predicted"/>
<dbReference type="RefSeq" id="WP_148340664.1">
    <property type="nucleotide sequence ID" value="NZ_LR699120.1"/>
</dbReference>
<dbReference type="InterPro" id="IPR016166">
    <property type="entry name" value="FAD-bd_PCMH"/>
</dbReference>
<keyword evidence="1" id="KW-0274">FAD</keyword>
<evidence type="ECO:0000313" key="4">
    <source>
        <dbReference type="Proteomes" id="UP000324194"/>
    </source>
</evidence>
<dbReference type="Pfam" id="PF01565">
    <property type="entry name" value="FAD_binding_4"/>
    <property type="match status" value="1"/>
</dbReference>
<dbReference type="Proteomes" id="UP000324194">
    <property type="component" value="Chromosome 2"/>
</dbReference>
<dbReference type="SUPFAM" id="SSF56176">
    <property type="entry name" value="FAD-binding/transporter-associated domain-like"/>
    <property type="match status" value="1"/>
</dbReference>
<reference evidence="3 4" key="1">
    <citation type="submission" date="2019-08" db="EMBL/GenBank/DDBJ databases">
        <authorList>
            <person name="Guy L."/>
        </authorList>
    </citation>
    <scope>NUCLEOTIDE SEQUENCE [LARGE SCALE GENOMIC DNA]</scope>
    <source>
        <strain evidence="3 4">SGT-108</strain>
    </source>
</reference>
<dbReference type="InterPro" id="IPR036318">
    <property type="entry name" value="FAD-bd_PCMH-like_sf"/>
</dbReference>
<feature type="domain" description="FAD-binding PCMH-type" evidence="2">
    <location>
        <begin position="33"/>
        <end position="219"/>
    </location>
</feature>
<dbReference type="PANTHER" id="PTHR43762:SF8">
    <property type="entry name" value="L-GULONOLACTONE OXIDASE"/>
    <property type="match status" value="1"/>
</dbReference>
<dbReference type="InterPro" id="IPR016169">
    <property type="entry name" value="FAD-bd_PCMH_sub2"/>
</dbReference>
<sequence length="603" mass="68396">MPITEREMEMMADLAKNHGIRVQQGWKNFSENLNVAQAMVLDIDDVSSLQAVIRLIHKLNQDKKPDERILLRAAAGGRNEEYSESFSFTPGAEGDVIVRLVGKEFRRIRKTSDDKIMSVGASVQIGELDKKLYEKYDLALPTSSLIPYVTVAGLSANAGHGTGRDQPGFSGLIRAITLCLPNGEIVRIDESDPDFHTIRAANLGLFGIVLNVELECTKAKKMECIMDVSNIPDFIRKVKAGLFSKYPYVSVMYVPTYQSNEMTSERYNNVIIYCWTPVDKSTPDENNCPYLAHLGQELQINLERNLRITDLLRDYPHLIPYFTRYLVTQSAIGNKDTRSVGPWHMVHYQTAFPRDIDDADYLFQVGQDCEEITAAISKIVTTLTEFAHEKQYPLVDAVYLRLFTGTNGGLSTSAHEKGQYVCGLDMVSGNGIAGYAEFKQNMADYFMRGPLHAKPHWGKYVPTDVDYRKIYGNEFDAFIAALHKWYERHQIEIDRSMLLNRFHCEILQLPYYPAFTHNRCMTNMCHIDTAHSKSIADDICCQLDKGSEDAENFRRRLQVIGNEKIRENKSAFFESSHRDSDEMPITLAVNDKPAKKKGCCVIL</sequence>
<accession>A0A5E4PM03</accession>
<dbReference type="InterPro" id="IPR010031">
    <property type="entry name" value="FAD_lactone_oxidase-like"/>
</dbReference>
<dbReference type="Gene3D" id="3.30.465.10">
    <property type="match status" value="1"/>
</dbReference>
<dbReference type="InterPro" id="IPR006094">
    <property type="entry name" value="Oxid_FAD_bind_N"/>
</dbReference>
<name>A0A5E4PM03_9COXI</name>
<dbReference type="GO" id="GO:0071949">
    <property type="term" value="F:FAD binding"/>
    <property type="evidence" value="ECO:0007669"/>
    <property type="project" value="InterPro"/>
</dbReference>
<keyword evidence="1" id="KW-0285">Flavoprotein</keyword>
<organism evidence="3 4">
    <name type="scientific">Aquicella siphonis</name>
    <dbReference type="NCBI Taxonomy" id="254247"/>
    <lineage>
        <taxon>Bacteria</taxon>
        <taxon>Pseudomonadati</taxon>
        <taxon>Pseudomonadota</taxon>
        <taxon>Gammaproteobacteria</taxon>
        <taxon>Legionellales</taxon>
        <taxon>Coxiellaceae</taxon>
        <taxon>Aquicella</taxon>
    </lineage>
</organism>
<dbReference type="KEGG" id="asip:AQUSIP_25730"/>
<protein>
    <submittedName>
        <fullName evidence="3">Putative xylitol oxidase</fullName>
    </submittedName>
</protein>
<evidence type="ECO:0000313" key="3">
    <source>
        <dbReference type="EMBL" id="VVC77246.1"/>
    </source>
</evidence>
<dbReference type="EMBL" id="LR699120">
    <property type="protein sequence ID" value="VVC77246.1"/>
    <property type="molecule type" value="Genomic_DNA"/>
</dbReference>
<dbReference type="PROSITE" id="PS51387">
    <property type="entry name" value="FAD_PCMH"/>
    <property type="match status" value="1"/>
</dbReference>
<gene>
    <name evidence="3" type="primary">xyoA</name>
    <name evidence="3" type="ORF">AQUSIP_25730</name>
</gene>
<dbReference type="OrthoDB" id="5631916at2"/>